<dbReference type="STRING" id="1144750.SAMN05443431_102124"/>
<dbReference type="RefSeq" id="WP_090837603.1">
    <property type="nucleotide sequence ID" value="NZ_FORM01000002.1"/>
</dbReference>
<accession>A0A1I3KUR9</accession>
<dbReference type="AlphaFoldDB" id="A0A1I3KUR9"/>
<evidence type="ECO:0000313" key="1">
    <source>
        <dbReference type="EMBL" id="SFI76134.1"/>
    </source>
</evidence>
<proteinExistence type="predicted"/>
<gene>
    <name evidence="1" type="ORF">SAMN05443431_102124</name>
</gene>
<reference evidence="2" key="1">
    <citation type="submission" date="2016-10" db="EMBL/GenBank/DDBJ databases">
        <authorList>
            <person name="Varghese N."/>
            <person name="Submissions S."/>
        </authorList>
    </citation>
    <scope>NUCLEOTIDE SEQUENCE [LARGE SCALE GENOMIC DNA]</scope>
    <source>
        <strain evidence="2">DSM 28881</strain>
    </source>
</reference>
<dbReference type="Pfam" id="PF19630">
    <property type="entry name" value="DUF6134"/>
    <property type="match status" value="1"/>
</dbReference>
<evidence type="ECO:0000313" key="2">
    <source>
        <dbReference type="Proteomes" id="UP000199559"/>
    </source>
</evidence>
<sequence>MIKNLVLIVCFITLGSDLYTSEEKILFDVIRNEKVIGSLKATKIIKDSKTYYKSSTSINAKIIKEIRVNYKYDVIFDSESLEQSNVNITVNEKSHAKTITEWDDTNYQVIKNGKNEATITNAISYATVQLYFEEPKNITTCYSEQNGDFNTIIAMGNHIYKKVNASNNENLYYYKNGLLTKATIDGGLIQFEIIRKSNH</sequence>
<keyword evidence="2" id="KW-1185">Reference proteome</keyword>
<dbReference type="EMBL" id="FORM01000002">
    <property type="protein sequence ID" value="SFI76134.1"/>
    <property type="molecule type" value="Genomic_DNA"/>
</dbReference>
<organism evidence="1 2">
    <name type="scientific">Olleya namhaensis</name>
    <dbReference type="NCBI Taxonomy" id="1144750"/>
    <lineage>
        <taxon>Bacteria</taxon>
        <taxon>Pseudomonadati</taxon>
        <taxon>Bacteroidota</taxon>
        <taxon>Flavobacteriia</taxon>
        <taxon>Flavobacteriales</taxon>
        <taxon>Flavobacteriaceae</taxon>
    </lineage>
</organism>
<protein>
    <submittedName>
        <fullName evidence="1">Uncharacterized protein</fullName>
    </submittedName>
</protein>
<dbReference type="Proteomes" id="UP000199559">
    <property type="component" value="Unassembled WGS sequence"/>
</dbReference>
<dbReference type="InterPro" id="IPR045767">
    <property type="entry name" value="DUF6134"/>
</dbReference>
<name>A0A1I3KUR9_9FLAO</name>